<gene>
    <name evidence="1" type="ORF">GCM10007938_01080</name>
</gene>
<proteinExistence type="predicted"/>
<name>A0ABQ6EUV7_9VIBR</name>
<dbReference type="Proteomes" id="UP001157138">
    <property type="component" value="Unassembled WGS sequence"/>
</dbReference>
<reference evidence="2" key="1">
    <citation type="journal article" date="2019" name="Int. J. Syst. Evol. Microbiol.">
        <title>The Global Catalogue of Microorganisms (GCM) 10K type strain sequencing project: providing services to taxonomists for standard genome sequencing and annotation.</title>
        <authorList>
            <consortium name="The Broad Institute Genomics Platform"/>
            <consortium name="The Broad Institute Genome Sequencing Center for Infectious Disease"/>
            <person name="Wu L."/>
            <person name="Ma J."/>
        </authorList>
    </citation>
    <scope>NUCLEOTIDE SEQUENCE [LARGE SCALE GENOMIC DNA]</scope>
    <source>
        <strain evidence="2">NBRC 108723</strain>
    </source>
</reference>
<sequence>MFGHTKVTAKNQHAFRIKNLKISVLDLARNLDTPESGLVDEFVLDQKRP</sequence>
<keyword evidence="2" id="KW-1185">Reference proteome</keyword>
<comment type="caution">
    <text evidence="1">The sequence shown here is derived from an EMBL/GenBank/DDBJ whole genome shotgun (WGS) entry which is preliminary data.</text>
</comment>
<organism evidence="1 2">
    <name type="scientific">Vibrio zhanjiangensis</name>
    <dbReference type="NCBI Taxonomy" id="1046128"/>
    <lineage>
        <taxon>Bacteria</taxon>
        <taxon>Pseudomonadati</taxon>
        <taxon>Pseudomonadota</taxon>
        <taxon>Gammaproteobacteria</taxon>
        <taxon>Vibrionales</taxon>
        <taxon>Vibrionaceae</taxon>
        <taxon>Vibrio</taxon>
    </lineage>
</organism>
<protein>
    <submittedName>
        <fullName evidence="1">Uncharacterized protein</fullName>
    </submittedName>
</protein>
<evidence type="ECO:0000313" key="1">
    <source>
        <dbReference type="EMBL" id="GLT16332.1"/>
    </source>
</evidence>
<dbReference type="EMBL" id="BSPW01000003">
    <property type="protein sequence ID" value="GLT16332.1"/>
    <property type="molecule type" value="Genomic_DNA"/>
</dbReference>
<evidence type="ECO:0000313" key="2">
    <source>
        <dbReference type="Proteomes" id="UP001157138"/>
    </source>
</evidence>
<accession>A0ABQ6EUV7</accession>